<keyword evidence="2 9" id="KW-0963">Cytoplasm</keyword>
<dbReference type="AlphaFoldDB" id="A0A7V9Z2W8"/>
<evidence type="ECO:0000256" key="10">
    <source>
        <dbReference type="PROSITE-ProRule" id="PRU00169"/>
    </source>
</evidence>
<evidence type="ECO:0000256" key="9">
    <source>
        <dbReference type="PIRNR" id="PIRNR006171"/>
    </source>
</evidence>
<dbReference type="PIRSF" id="PIRSF006171">
    <property type="entry name" value="RR_citrat_malat"/>
    <property type="match status" value="1"/>
</dbReference>
<keyword evidence="5 9" id="KW-0805">Transcription regulation</keyword>
<dbReference type="PANTHER" id="PTHR45526:SF1">
    <property type="entry name" value="TRANSCRIPTIONAL REGULATORY PROTEIN DCUR-RELATED"/>
    <property type="match status" value="1"/>
</dbReference>
<evidence type="ECO:0000313" key="13">
    <source>
        <dbReference type="Proteomes" id="UP000580891"/>
    </source>
</evidence>
<evidence type="ECO:0000256" key="4">
    <source>
        <dbReference type="ARBA" id="ARBA00023012"/>
    </source>
</evidence>
<protein>
    <recommendedName>
        <fullName evidence="9">Transcriptional regulatory protein</fullName>
    </recommendedName>
</protein>
<dbReference type="GO" id="GO:0005737">
    <property type="term" value="C:cytoplasm"/>
    <property type="evidence" value="ECO:0007669"/>
    <property type="project" value="UniProtKB-SubCell"/>
</dbReference>
<dbReference type="SUPFAM" id="SSF46785">
    <property type="entry name" value="Winged helix' DNA-binding domain"/>
    <property type="match status" value="1"/>
</dbReference>
<feature type="modified residue" description="4-aspartylphosphate" evidence="10">
    <location>
        <position position="65"/>
    </location>
</feature>
<evidence type="ECO:0000256" key="3">
    <source>
        <dbReference type="ARBA" id="ARBA00022553"/>
    </source>
</evidence>
<feature type="domain" description="Response regulatory" evidence="11">
    <location>
        <begin position="14"/>
        <end position="130"/>
    </location>
</feature>
<accession>A0A7V9Z2W8</accession>
<dbReference type="InterPro" id="IPR051271">
    <property type="entry name" value="2C-system_Tx_regulators"/>
</dbReference>
<dbReference type="Pfam" id="PF20714">
    <property type="entry name" value="HTH_64"/>
    <property type="match status" value="1"/>
</dbReference>
<dbReference type="Gene3D" id="3.40.50.2300">
    <property type="match status" value="1"/>
</dbReference>
<dbReference type="InterPro" id="IPR011006">
    <property type="entry name" value="CheY-like_superfamily"/>
</dbReference>
<dbReference type="InterPro" id="IPR036390">
    <property type="entry name" value="WH_DNA-bd_sf"/>
</dbReference>
<evidence type="ECO:0000256" key="8">
    <source>
        <dbReference type="ARBA" id="ARBA00023163"/>
    </source>
</evidence>
<dbReference type="GO" id="GO:0003700">
    <property type="term" value="F:DNA-binding transcription factor activity"/>
    <property type="evidence" value="ECO:0007669"/>
    <property type="project" value="InterPro"/>
</dbReference>
<reference evidence="12 13" key="1">
    <citation type="submission" date="2020-07" db="EMBL/GenBank/DDBJ databases">
        <title>Genomic Encyclopedia of Type Strains, Phase IV (KMG-IV): sequencing the most valuable type-strain genomes for metagenomic binning, comparative biology and taxonomic classification.</title>
        <authorList>
            <person name="Goeker M."/>
        </authorList>
    </citation>
    <scope>NUCLEOTIDE SEQUENCE [LARGE SCALE GENOMIC DNA]</scope>
    <source>
        <strain evidence="12 13">DSM 25220</strain>
    </source>
</reference>
<organism evidence="12 13">
    <name type="scientific">[Anoxybacillus] calidus</name>
    <dbReference type="NCBI Taxonomy" id="575178"/>
    <lineage>
        <taxon>Bacteria</taxon>
        <taxon>Bacillati</taxon>
        <taxon>Bacillota</taxon>
        <taxon>Bacilli</taxon>
        <taxon>Bacillales</taxon>
        <taxon>Anoxybacillaceae</taxon>
        <taxon>Paranoxybacillus</taxon>
    </lineage>
</organism>
<dbReference type="GO" id="GO:0003677">
    <property type="term" value="F:DNA binding"/>
    <property type="evidence" value="ECO:0007669"/>
    <property type="project" value="UniProtKB-KW"/>
</dbReference>
<comment type="caution">
    <text evidence="12">The sequence shown here is derived from an EMBL/GenBank/DDBJ whole genome shotgun (WGS) entry which is preliminary data.</text>
</comment>
<keyword evidence="6 9" id="KW-0238">DNA-binding</keyword>
<proteinExistence type="predicted"/>
<name>A0A7V9Z2W8_9BACL</name>
<dbReference type="PROSITE" id="PS50110">
    <property type="entry name" value="RESPONSE_REGULATORY"/>
    <property type="match status" value="1"/>
</dbReference>
<sequence length="239" mass="27707">MGYMVLNKNAQLIQTFIVEDDKRIAEINRRFVEKVPGYAVIGIATNEREAKEQIEILQPQLILLDIYFPDMSGLHLLKWIRENFTNMDVIMITAAKEIEALKQAIHGGIFDYIIKPVILDRFKETLNKYKDYYHTMNRLMNEKETINQDEIDKLIGKGNRERIDENLPKGINRLTLDKVMAIIKKHKNGMTAEEVGQQIGASRTTTRRYLEYLVSISLVTADISYGSVGRPERIYKIKE</sequence>
<dbReference type="InterPro" id="IPR024187">
    <property type="entry name" value="Sig_transdc_resp-reg_cit/mal"/>
</dbReference>
<evidence type="ECO:0000313" key="12">
    <source>
        <dbReference type="EMBL" id="MBA2872975.1"/>
    </source>
</evidence>
<dbReference type="InterPro" id="IPR001789">
    <property type="entry name" value="Sig_transdc_resp-reg_receiver"/>
</dbReference>
<dbReference type="RefSeq" id="WP_246326899.1">
    <property type="nucleotide sequence ID" value="NZ_JACDUU010000010.1"/>
</dbReference>
<evidence type="ECO:0000256" key="7">
    <source>
        <dbReference type="ARBA" id="ARBA00023159"/>
    </source>
</evidence>
<keyword evidence="7 9" id="KW-0010">Activator</keyword>
<dbReference type="PANTHER" id="PTHR45526">
    <property type="entry name" value="TRANSCRIPTIONAL REGULATORY PROTEIN DPIA"/>
    <property type="match status" value="1"/>
</dbReference>
<keyword evidence="8 9" id="KW-0804">Transcription</keyword>
<evidence type="ECO:0000256" key="6">
    <source>
        <dbReference type="ARBA" id="ARBA00023125"/>
    </source>
</evidence>
<keyword evidence="3 10" id="KW-0597">Phosphoprotein</keyword>
<dbReference type="EMBL" id="JACDUU010000010">
    <property type="protein sequence ID" value="MBA2872975.1"/>
    <property type="molecule type" value="Genomic_DNA"/>
</dbReference>
<dbReference type="GO" id="GO:0000156">
    <property type="term" value="F:phosphorelay response regulator activity"/>
    <property type="evidence" value="ECO:0007669"/>
    <property type="project" value="TreeGrafter"/>
</dbReference>
<dbReference type="InterPro" id="IPR048714">
    <property type="entry name" value="DpiA-like_HTH"/>
</dbReference>
<evidence type="ECO:0000259" key="11">
    <source>
        <dbReference type="PROSITE" id="PS50110"/>
    </source>
</evidence>
<comment type="subcellular location">
    <subcellularLocation>
        <location evidence="1 9">Cytoplasm</location>
    </subcellularLocation>
</comment>
<keyword evidence="13" id="KW-1185">Reference proteome</keyword>
<dbReference type="Proteomes" id="UP000580891">
    <property type="component" value="Unassembled WGS sequence"/>
</dbReference>
<keyword evidence="4 9" id="KW-0902">Two-component regulatory system</keyword>
<dbReference type="SUPFAM" id="SSF52172">
    <property type="entry name" value="CheY-like"/>
    <property type="match status" value="1"/>
</dbReference>
<evidence type="ECO:0000256" key="5">
    <source>
        <dbReference type="ARBA" id="ARBA00023015"/>
    </source>
</evidence>
<gene>
    <name evidence="12" type="ORF">HNQ85_003290</name>
</gene>
<dbReference type="Pfam" id="PF00072">
    <property type="entry name" value="Response_reg"/>
    <property type="match status" value="1"/>
</dbReference>
<evidence type="ECO:0000256" key="1">
    <source>
        <dbReference type="ARBA" id="ARBA00004496"/>
    </source>
</evidence>
<dbReference type="SMART" id="SM00448">
    <property type="entry name" value="REC"/>
    <property type="match status" value="1"/>
</dbReference>
<evidence type="ECO:0000256" key="2">
    <source>
        <dbReference type="ARBA" id="ARBA00022490"/>
    </source>
</evidence>